<evidence type="ECO:0000313" key="11">
    <source>
        <dbReference type="Proteomes" id="UP000651085"/>
    </source>
</evidence>
<dbReference type="AlphaFoldDB" id="A0A926F386"/>
<dbReference type="PANTHER" id="PTHR24221:SF654">
    <property type="entry name" value="ATP-BINDING CASSETTE SUB-FAMILY B MEMBER 6"/>
    <property type="match status" value="1"/>
</dbReference>
<dbReference type="FunFam" id="3.40.50.300:FF:000218">
    <property type="entry name" value="Multidrug ABC transporter ATP-binding protein"/>
    <property type="match status" value="1"/>
</dbReference>
<organism evidence="10 11">
    <name type="scientific">Jilunia laotingensis</name>
    <dbReference type="NCBI Taxonomy" id="2763675"/>
    <lineage>
        <taxon>Bacteria</taxon>
        <taxon>Pseudomonadati</taxon>
        <taxon>Bacteroidota</taxon>
        <taxon>Bacteroidia</taxon>
        <taxon>Bacteroidales</taxon>
        <taxon>Bacteroidaceae</taxon>
        <taxon>Jilunia</taxon>
    </lineage>
</organism>
<dbReference type="SUPFAM" id="SSF90123">
    <property type="entry name" value="ABC transporter transmembrane region"/>
    <property type="match status" value="1"/>
</dbReference>
<dbReference type="CDD" id="cd03251">
    <property type="entry name" value="ABCC_MsbA"/>
    <property type="match status" value="1"/>
</dbReference>
<dbReference type="GO" id="GO:0034040">
    <property type="term" value="F:ATPase-coupled lipid transmembrane transporter activity"/>
    <property type="evidence" value="ECO:0007669"/>
    <property type="project" value="TreeGrafter"/>
</dbReference>
<evidence type="ECO:0000256" key="6">
    <source>
        <dbReference type="ARBA" id="ARBA00023136"/>
    </source>
</evidence>
<dbReference type="Pfam" id="PF00664">
    <property type="entry name" value="ABC_membrane"/>
    <property type="match status" value="1"/>
</dbReference>
<dbReference type="Gene3D" id="1.20.1560.10">
    <property type="entry name" value="ABC transporter type 1, transmembrane domain"/>
    <property type="match status" value="1"/>
</dbReference>
<dbReference type="CDD" id="cd18552">
    <property type="entry name" value="ABC_6TM_MsbA_like"/>
    <property type="match status" value="1"/>
</dbReference>
<dbReference type="GO" id="GO:0140359">
    <property type="term" value="F:ABC-type transporter activity"/>
    <property type="evidence" value="ECO:0007669"/>
    <property type="project" value="InterPro"/>
</dbReference>
<evidence type="ECO:0000256" key="1">
    <source>
        <dbReference type="ARBA" id="ARBA00004651"/>
    </source>
</evidence>
<feature type="transmembrane region" description="Helical" evidence="7">
    <location>
        <begin position="180"/>
        <end position="208"/>
    </location>
</feature>
<evidence type="ECO:0000313" key="10">
    <source>
        <dbReference type="EMBL" id="MBC8592566.1"/>
    </source>
</evidence>
<dbReference type="InterPro" id="IPR003439">
    <property type="entry name" value="ABC_transporter-like_ATP-bd"/>
</dbReference>
<dbReference type="PROSITE" id="PS00211">
    <property type="entry name" value="ABC_TRANSPORTER_1"/>
    <property type="match status" value="1"/>
</dbReference>
<comment type="subcellular location">
    <subcellularLocation>
        <location evidence="1">Cell membrane</location>
        <topology evidence="1">Multi-pass membrane protein</topology>
    </subcellularLocation>
</comment>
<dbReference type="InterPro" id="IPR036640">
    <property type="entry name" value="ABC1_TM_sf"/>
</dbReference>
<feature type="domain" description="ABC transporter" evidence="8">
    <location>
        <begin position="373"/>
        <end position="607"/>
    </location>
</feature>
<evidence type="ECO:0000259" key="8">
    <source>
        <dbReference type="PROSITE" id="PS50893"/>
    </source>
</evidence>
<dbReference type="InterPro" id="IPR011527">
    <property type="entry name" value="ABC1_TM_dom"/>
</dbReference>
<evidence type="ECO:0000256" key="3">
    <source>
        <dbReference type="ARBA" id="ARBA00022741"/>
    </source>
</evidence>
<protein>
    <submittedName>
        <fullName evidence="10">ABC transporter ATP-binding protein</fullName>
    </submittedName>
</protein>
<gene>
    <name evidence="10" type="ORF">H8744_04755</name>
</gene>
<evidence type="ECO:0000256" key="2">
    <source>
        <dbReference type="ARBA" id="ARBA00022692"/>
    </source>
</evidence>
<dbReference type="InterPro" id="IPR003593">
    <property type="entry name" value="AAA+_ATPase"/>
</dbReference>
<feature type="domain" description="ABC transmembrane type-1" evidence="9">
    <location>
        <begin position="21"/>
        <end position="339"/>
    </location>
</feature>
<dbReference type="SMART" id="SM00382">
    <property type="entry name" value="AAA"/>
    <property type="match status" value="1"/>
</dbReference>
<feature type="transmembrane region" description="Helical" evidence="7">
    <location>
        <begin position="89"/>
        <end position="112"/>
    </location>
</feature>
<feature type="transmembrane region" description="Helical" evidence="7">
    <location>
        <begin position="284"/>
        <end position="304"/>
    </location>
</feature>
<dbReference type="InterPro" id="IPR027417">
    <property type="entry name" value="P-loop_NTPase"/>
</dbReference>
<dbReference type="GO" id="GO:0016887">
    <property type="term" value="F:ATP hydrolysis activity"/>
    <property type="evidence" value="ECO:0007669"/>
    <property type="project" value="InterPro"/>
</dbReference>
<dbReference type="Pfam" id="PF00005">
    <property type="entry name" value="ABC_tran"/>
    <property type="match status" value="1"/>
</dbReference>
<evidence type="ECO:0000256" key="4">
    <source>
        <dbReference type="ARBA" id="ARBA00022840"/>
    </source>
</evidence>
<evidence type="ECO:0000256" key="5">
    <source>
        <dbReference type="ARBA" id="ARBA00022989"/>
    </source>
</evidence>
<keyword evidence="2 7" id="KW-0812">Transmembrane</keyword>
<dbReference type="PROSITE" id="PS50929">
    <property type="entry name" value="ABC_TM1F"/>
    <property type="match status" value="1"/>
</dbReference>
<sequence>MKEFFQLMRRFVSPYKKYLGWAIVLNVLSAVLNVFSFTLLIPILQILFKMDNKVYEFIPWDSGVGMKEVLVNNFYYFVTEMIEKNGPSLALLFLGLFLAFMTLLKTSCYFASSAIMVPLRTGVVRDIRIMVYSKVMSLPLGFFSEERKGDIIARMSGDVGEVENSITSSLDMLIKNPILIIFYFTTLIITSWQLTLFTILVLPGMGWLMGVVGKKLKRDSLEAQGKWSDTMSQLEETLGGLRIIKAFIAEKKMVDRFTKCSNDYRDATNRVAIRQSLAHPMSEFLGTLLIVIVLWFGGSLILGHNSSIDAPSFIFYMVILYSVINPLKEFSKAGYNIPKGLASMERVDKILKAENKIKEVPNPKPLNGLNDKIEFENISFSYDGKREVLKSVNVTIPKGKTVALVGQSGSGKSTLVDLLPRYHDVQEGDIKIDGTSIKDVRISDLRSLIGNVNQEAILFNDTFFNNIAFGVENATMEQVVEAAKIANAHDFIMEKEEGYNTNIGDRGSKLSGGQRQRISIARAILKNPPILILDEATSALDTESERLVQEALERLMKTRTTIAIAHRLSTIKNADEICVLYEGEIVERGKHEELLALNGYYKRLNDMQSL</sequence>
<proteinExistence type="predicted"/>
<dbReference type="Gene3D" id="3.40.50.300">
    <property type="entry name" value="P-loop containing nucleotide triphosphate hydrolases"/>
    <property type="match status" value="1"/>
</dbReference>
<keyword evidence="11" id="KW-1185">Reference proteome</keyword>
<dbReference type="RefSeq" id="WP_262433741.1">
    <property type="nucleotide sequence ID" value="NZ_JACRTF010000001.1"/>
</dbReference>
<comment type="caution">
    <text evidence="10">The sequence shown here is derived from an EMBL/GenBank/DDBJ whole genome shotgun (WGS) entry which is preliminary data.</text>
</comment>
<evidence type="ECO:0000259" key="9">
    <source>
        <dbReference type="PROSITE" id="PS50929"/>
    </source>
</evidence>
<dbReference type="InterPro" id="IPR039421">
    <property type="entry name" value="Type_1_exporter"/>
</dbReference>
<keyword evidence="5 7" id="KW-1133">Transmembrane helix</keyword>
<dbReference type="GO" id="GO:0005886">
    <property type="term" value="C:plasma membrane"/>
    <property type="evidence" value="ECO:0007669"/>
    <property type="project" value="UniProtKB-SubCell"/>
</dbReference>
<accession>A0A926F386</accession>
<keyword evidence="3" id="KW-0547">Nucleotide-binding</keyword>
<dbReference type="GO" id="GO:0005524">
    <property type="term" value="F:ATP binding"/>
    <property type="evidence" value="ECO:0007669"/>
    <property type="project" value="UniProtKB-KW"/>
</dbReference>
<reference evidence="10" key="1">
    <citation type="submission" date="2020-08" db="EMBL/GenBank/DDBJ databases">
        <title>Genome public.</title>
        <authorList>
            <person name="Liu C."/>
            <person name="Sun Q."/>
        </authorList>
    </citation>
    <scope>NUCLEOTIDE SEQUENCE</scope>
    <source>
        <strain evidence="10">N12</strain>
    </source>
</reference>
<dbReference type="SUPFAM" id="SSF52540">
    <property type="entry name" value="P-loop containing nucleoside triphosphate hydrolases"/>
    <property type="match status" value="1"/>
</dbReference>
<dbReference type="PANTHER" id="PTHR24221">
    <property type="entry name" value="ATP-BINDING CASSETTE SUB-FAMILY B"/>
    <property type="match status" value="1"/>
</dbReference>
<feature type="transmembrane region" description="Helical" evidence="7">
    <location>
        <begin position="310"/>
        <end position="327"/>
    </location>
</feature>
<dbReference type="Proteomes" id="UP000651085">
    <property type="component" value="Unassembled WGS sequence"/>
</dbReference>
<dbReference type="PROSITE" id="PS50893">
    <property type="entry name" value="ABC_TRANSPORTER_2"/>
    <property type="match status" value="1"/>
</dbReference>
<dbReference type="EMBL" id="JACRTF010000001">
    <property type="protein sequence ID" value="MBC8592566.1"/>
    <property type="molecule type" value="Genomic_DNA"/>
</dbReference>
<keyword evidence="4 10" id="KW-0067">ATP-binding</keyword>
<dbReference type="InterPro" id="IPR017871">
    <property type="entry name" value="ABC_transporter-like_CS"/>
</dbReference>
<keyword evidence="6 7" id="KW-0472">Membrane</keyword>
<evidence type="ECO:0000256" key="7">
    <source>
        <dbReference type="SAM" id="Phobius"/>
    </source>
</evidence>
<name>A0A926F386_9BACT</name>
<feature type="transmembrane region" description="Helical" evidence="7">
    <location>
        <begin position="20"/>
        <end position="44"/>
    </location>
</feature>